<dbReference type="Gene3D" id="2.10.80.10">
    <property type="entry name" value="Lipase, subunit A"/>
    <property type="match status" value="1"/>
</dbReference>
<comment type="caution">
    <text evidence="2">The sequence shown here is derived from an EMBL/GenBank/DDBJ whole genome shotgun (WGS) entry which is preliminary data.</text>
</comment>
<evidence type="ECO:0000256" key="1">
    <source>
        <dbReference type="SAM" id="SignalP"/>
    </source>
</evidence>
<dbReference type="PRINTS" id="PR00128">
    <property type="entry name" value="COLIPASE"/>
</dbReference>
<dbReference type="VEuPathDB" id="HostDB:GeneID_118660782"/>
<dbReference type="GO" id="GO:0016042">
    <property type="term" value="P:lipid catabolic process"/>
    <property type="evidence" value="ECO:0007669"/>
    <property type="project" value="InterPro"/>
</dbReference>
<reference evidence="2 3" key="1">
    <citation type="journal article" date="2020" name="Nature">
        <title>Six reference-quality genomes reveal evolution of bat adaptations.</title>
        <authorList>
            <person name="Jebb D."/>
            <person name="Huang Z."/>
            <person name="Pippel M."/>
            <person name="Hughes G.M."/>
            <person name="Lavrichenko K."/>
            <person name="Devanna P."/>
            <person name="Winkler S."/>
            <person name="Jermiin L.S."/>
            <person name="Skirmuntt E.C."/>
            <person name="Katzourakis A."/>
            <person name="Burkitt-Gray L."/>
            <person name="Ray D.A."/>
            <person name="Sullivan K.A.M."/>
            <person name="Roscito J.G."/>
            <person name="Kirilenko B.M."/>
            <person name="Davalos L.M."/>
            <person name="Corthals A.P."/>
            <person name="Power M.L."/>
            <person name="Jones G."/>
            <person name="Ransome R.D."/>
            <person name="Dechmann D.K.N."/>
            <person name="Locatelli A.G."/>
            <person name="Puechmaille S.J."/>
            <person name="Fedrigo O."/>
            <person name="Jarvis E.D."/>
            <person name="Hiller M."/>
            <person name="Vernes S.C."/>
            <person name="Myers E.W."/>
            <person name="Teeling E.C."/>
        </authorList>
    </citation>
    <scope>NUCLEOTIDE SEQUENCE [LARGE SCALE GENOMIC DNA]</scope>
    <source>
        <strain evidence="2">MMyoMyo1</strain>
        <tissue evidence="2">Flight muscle</tissue>
    </source>
</reference>
<dbReference type="PROSITE" id="PS51342">
    <property type="entry name" value="COLIPASE_2"/>
    <property type="match status" value="1"/>
</dbReference>
<organism evidence="2 3">
    <name type="scientific">Myotis myotis</name>
    <name type="common">Greater mouse-eared bat</name>
    <name type="synonym">Vespertilio myotis</name>
    <dbReference type="NCBI Taxonomy" id="51298"/>
    <lineage>
        <taxon>Eukaryota</taxon>
        <taxon>Metazoa</taxon>
        <taxon>Chordata</taxon>
        <taxon>Craniata</taxon>
        <taxon>Vertebrata</taxon>
        <taxon>Euteleostomi</taxon>
        <taxon>Mammalia</taxon>
        <taxon>Eutheria</taxon>
        <taxon>Laurasiatheria</taxon>
        <taxon>Chiroptera</taxon>
        <taxon>Yangochiroptera</taxon>
        <taxon>Vespertilionidae</taxon>
        <taxon>Myotis</taxon>
    </lineage>
</organism>
<dbReference type="SMART" id="SM00023">
    <property type="entry name" value="COLIPASE"/>
    <property type="match status" value="1"/>
</dbReference>
<accession>A0A7J7WUH5</accession>
<evidence type="ECO:0000313" key="2">
    <source>
        <dbReference type="EMBL" id="KAF6341059.1"/>
    </source>
</evidence>
<dbReference type="SUPFAM" id="SSF57190">
    <property type="entry name" value="Colipase-like"/>
    <property type="match status" value="1"/>
</dbReference>
<keyword evidence="1" id="KW-0732">Signal</keyword>
<dbReference type="GO" id="GO:0032094">
    <property type="term" value="P:response to food"/>
    <property type="evidence" value="ECO:0007669"/>
    <property type="project" value="TreeGrafter"/>
</dbReference>
<gene>
    <name evidence="2" type="ORF">mMyoMyo1_003002</name>
</gene>
<protein>
    <submittedName>
        <fullName evidence="2">Colipase like 1</fullName>
    </submittedName>
</protein>
<proteinExistence type="predicted"/>
<dbReference type="InterPro" id="IPR001981">
    <property type="entry name" value="Colipase"/>
</dbReference>
<dbReference type="GO" id="GO:0007586">
    <property type="term" value="P:digestion"/>
    <property type="evidence" value="ECO:0007669"/>
    <property type="project" value="InterPro"/>
</dbReference>
<feature type="signal peptide" evidence="1">
    <location>
        <begin position="1"/>
        <end position="23"/>
    </location>
</feature>
<dbReference type="AlphaFoldDB" id="A0A7J7WUH5"/>
<sequence length="123" mass="14183">MIRTLLLPVLLLLLSDFFLLTSSSIIKTLDTRQLNNGEACIQSIKCKSRCCRRDPYNCESHCTQKGSEDDWCHTQTFLGLYNECPCLPDLTCIFPKNVKIFKITYGHCKKIVVKKKLTKRGFF</sequence>
<dbReference type="GO" id="GO:0005576">
    <property type="term" value="C:extracellular region"/>
    <property type="evidence" value="ECO:0007669"/>
    <property type="project" value="InterPro"/>
</dbReference>
<evidence type="ECO:0000313" key="3">
    <source>
        <dbReference type="Proteomes" id="UP000527355"/>
    </source>
</evidence>
<dbReference type="Proteomes" id="UP000527355">
    <property type="component" value="Unassembled WGS sequence"/>
</dbReference>
<dbReference type="EMBL" id="JABWUV010000007">
    <property type="protein sequence ID" value="KAF6341059.1"/>
    <property type="molecule type" value="Genomic_DNA"/>
</dbReference>
<dbReference type="GO" id="GO:0008047">
    <property type="term" value="F:enzyme activator activity"/>
    <property type="evidence" value="ECO:0007669"/>
    <property type="project" value="InterPro"/>
</dbReference>
<name>A0A7J7WUH5_MYOMY</name>
<dbReference type="PANTHER" id="PTHR10041">
    <property type="entry name" value="COLIPASE"/>
    <property type="match status" value="1"/>
</dbReference>
<dbReference type="PANTHER" id="PTHR10041:SF7">
    <property type="entry name" value="COLIPASE-LIKE PROTEIN 1"/>
    <property type="match status" value="1"/>
</dbReference>
<feature type="chain" id="PRO_5029851581" evidence="1">
    <location>
        <begin position="24"/>
        <end position="123"/>
    </location>
</feature>
<keyword evidence="3" id="KW-1185">Reference proteome</keyword>